<dbReference type="OrthoDB" id="121380at2759"/>
<proteinExistence type="predicted"/>
<organism evidence="1 2">
    <name type="scientific">Sanghuangporus baumii</name>
    <name type="common">Phellinus baumii</name>
    <dbReference type="NCBI Taxonomy" id="108892"/>
    <lineage>
        <taxon>Eukaryota</taxon>
        <taxon>Fungi</taxon>
        <taxon>Dikarya</taxon>
        <taxon>Basidiomycota</taxon>
        <taxon>Agaricomycotina</taxon>
        <taxon>Agaricomycetes</taxon>
        <taxon>Hymenochaetales</taxon>
        <taxon>Hymenochaetaceae</taxon>
        <taxon>Sanghuangporus</taxon>
    </lineage>
</organism>
<keyword evidence="2" id="KW-1185">Reference proteome</keyword>
<dbReference type="PANTHER" id="PTHR34315">
    <property type="match status" value="1"/>
</dbReference>
<dbReference type="GO" id="GO:0051213">
    <property type="term" value="F:dioxygenase activity"/>
    <property type="evidence" value="ECO:0007669"/>
    <property type="project" value="UniProtKB-KW"/>
</dbReference>
<protein>
    <submittedName>
        <fullName evidence="1">Aromatic compound dioxygenase</fullName>
    </submittedName>
</protein>
<dbReference type="PANTHER" id="PTHR34315:SF1">
    <property type="entry name" value="INTRADIOL RING-CLEAVAGE DIOXYGENASES DOMAIN-CONTAINING PROTEIN-RELATED"/>
    <property type="match status" value="1"/>
</dbReference>
<sequence length="120" mass="13541">MVHTDWSQSLNGTLIAHSGSLKHIGQMFFDEEWNDKILEEEPYSLTEAPRTRNDEDDDFRRASIDRSSAIVEVEMLGDSLDEGLIGFITIGIDMTADYSENYYDSSSEAESYSNVVDGDM</sequence>
<dbReference type="AlphaFoldDB" id="A0A9Q5NEN9"/>
<reference evidence="1" key="1">
    <citation type="submission" date="2016-06" db="EMBL/GenBank/DDBJ databases">
        <title>Draft Genome sequence of the fungus Inonotus baumii.</title>
        <authorList>
            <person name="Zhu H."/>
            <person name="Lin W."/>
        </authorList>
    </citation>
    <scope>NUCLEOTIDE SEQUENCE</scope>
    <source>
        <strain evidence="1">821</strain>
    </source>
</reference>
<name>A0A9Q5NEN9_SANBA</name>
<gene>
    <name evidence="1" type="ORF">A7U60_g1446</name>
</gene>
<keyword evidence="1" id="KW-0560">Oxidoreductase</keyword>
<dbReference type="Proteomes" id="UP000757232">
    <property type="component" value="Unassembled WGS sequence"/>
</dbReference>
<dbReference type="EMBL" id="LNZH02000095">
    <property type="protein sequence ID" value="OCB91279.1"/>
    <property type="molecule type" value="Genomic_DNA"/>
</dbReference>
<evidence type="ECO:0000313" key="1">
    <source>
        <dbReference type="EMBL" id="OCB91279.1"/>
    </source>
</evidence>
<keyword evidence="1" id="KW-0223">Dioxygenase</keyword>
<comment type="caution">
    <text evidence="1">The sequence shown here is derived from an EMBL/GenBank/DDBJ whole genome shotgun (WGS) entry which is preliminary data.</text>
</comment>
<evidence type="ECO:0000313" key="2">
    <source>
        <dbReference type="Proteomes" id="UP000757232"/>
    </source>
</evidence>
<accession>A0A9Q5NEN9</accession>